<protein>
    <submittedName>
        <fullName evidence="1">Uncharacterized protein</fullName>
    </submittedName>
</protein>
<evidence type="ECO:0000313" key="2">
    <source>
        <dbReference type="Proteomes" id="UP000255236"/>
    </source>
</evidence>
<gene>
    <name evidence="1" type="ORF">NCTC11063_01870</name>
</gene>
<dbReference type="EMBL" id="UHFT01000001">
    <property type="protein sequence ID" value="SUN81124.1"/>
    <property type="molecule type" value="Genomic_DNA"/>
</dbReference>
<comment type="caution">
    <text evidence="1">The sequence shown here is derived from an EMBL/GenBank/DDBJ whole genome shotgun (WGS) entry which is preliminary data.</text>
</comment>
<proteinExistence type="predicted"/>
<accession>A0A380LAE3</accession>
<dbReference type="Proteomes" id="UP000255236">
    <property type="component" value="Unassembled WGS sequence"/>
</dbReference>
<name>A0A380LAE3_9STRE</name>
<keyword evidence="2" id="KW-1185">Reference proteome</keyword>
<reference evidence="1" key="1">
    <citation type="submission" date="2018-06" db="EMBL/GenBank/DDBJ databases">
        <authorList>
            <consortium name="Pathogen Informatics"/>
            <person name="Doyle S."/>
        </authorList>
    </citation>
    <scope>NUCLEOTIDE SEQUENCE [LARGE SCALE GENOMIC DNA]</scope>
    <source>
        <strain evidence="1">NCTC11063</strain>
    </source>
</reference>
<evidence type="ECO:0000313" key="1">
    <source>
        <dbReference type="EMBL" id="SUN81124.1"/>
    </source>
</evidence>
<organism evidence="1 2">
    <name type="scientific">Streptococcus milleri</name>
    <dbReference type="NCBI Taxonomy" id="33040"/>
    <lineage>
        <taxon>Bacteria</taxon>
        <taxon>Bacillati</taxon>
        <taxon>Bacillota</taxon>
        <taxon>Bacilli</taxon>
        <taxon>Lactobacillales</taxon>
        <taxon>Streptococcaceae</taxon>
        <taxon>Streptococcus</taxon>
    </lineage>
</organism>
<sequence length="30" mass="3205">MFDQLFNDVFTGTTINPASMFGAIGIALVL</sequence>
<dbReference type="AlphaFoldDB" id="A0A380LAE3"/>